<comment type="function">
    <text evidence="5">Part of the ABC transporter complex HmuTUV involved in hemin import. Responsible for energy coupling to the transport system.</text>
</comment>
<dbReference type="InterPro" id="IPR017871">
    <property type="entry name" value="ABC_transporter-like_CS"/>
</dbReference>
<accession>A0A562SH10</accession>
<keyword evidence="2" id="KW-0547">Nucleotide-binding</keyword>
<dbReference type="SMART" id="SM00382">
    <property type="entry name" value="AAA"/>
    <property type="match status" value="1"/>
</dbReference>
<dbReference type="NCBIfam" id="NF010068">
    <property type="entry name" value="PRK13548.1"/>
    <property type="match status" value="1"/>
</dbReference>
<keyword evidence="3 7" id="KW-0067">ATP-binding</keyword>
<evidence type="ECO:0000256" key="5">
    <source>
        <dbReference type="ARBA" id="ARBA00037066"/>
    </source>
</evidence>
<dbReference type="PANTHER" id="PTHR42794">
    <property type="entry name" value="HEMIN IMPORT ATP-BINDING PROTEIN HMUV"/>
    <property type="match status" value="1"/>
</dbReference>
<dbReference type="PROSITE" id="PS00211">
    <property type="entry name" value="ABC_TRANSPORTER_1"/>
    <property type="match status" value="1"/>
</dbReference>
<proteinExistence type="predicted"/>
<dbReference type="InterPro" id="IPR027417">
    <property type="entry name" value="P-loop_NTPase"/>
</dbReference>
<dbReference type="RefSeq" id="WP_144887275.1">
    <property type="nucleotide sequence ID" value="NZ_VLLE01000005.1"/>
</dbReference>
<evidence type="ECO:0000256" key="2">
    <source>
        <dbReference type="ARBA" id="ARBA00022741"/>
    </source>
</evidence>
<dbReference type="CDD" id="cd03214">
    <property type="entry name" value="ABC_Iron-Siderophores_B12_Hemin"/>
    <property type="match status" value="1"/>
</dbReference>
<reference evidence="7 8" key="1">
    <citation type="journal article" date="2015" name="Stand. Genomic Sci.">
        <title>Genomic Encyclopedia of Bacterial and Archaeal Type Strains, Phase III: the genomes of soil and plant-associated and newly described type strains.</title>
        <authorList>
            <person name="Whitman W.B."/>
            <person name="Woyke T."/>
            <person name="Klenk H.P."/>
            <person name="Zhou Y."/>
            <person name="Lilburn T.G."/>
            <person name="Beck B.J."/>
            <person name="De Vos P."/>
            <person name="Vandamme P."/>
            <person name="Eisen J.A."/>
            <person name="Garrity G."/>
            <person name="Hugenholtz P."/>
            <person name="Kyrpides N.C."/>
        </authorList>
    </citation>
    <scope>NUCLEOTIDE SEQUENCE [LARGE SCALE GENOMIC DNA]</scope>
    <source>
        <strain evidence="7 8">CGMCC 1.7271</strain>
    </source>
</reference>
<dbReference type="Pfam" id="PF00005">
    <property type="entry name" value="ABC_tran"/>
    <property type="match status" value="1"/>
</dbReference>
<dbReference type="InterPro" id="IPR003439">
    <property type="entry name" value="ABC_transporter-like_ATP-bd"/>
</dbReference>
<sequence length="259" mass="29376">MLKLEQISYAIGNKQILHSISAVLQPGEVTMILGPNGSGKSSLLRIFSGAVDNYTGEVWYDERNLRAIKKLQLAHIRAVMTQQPELSFPLPVEEVVMMGRYPHFEFNPSVHDHQLCEAAMERLKLNDFRKRNYLTLSGGERQRVQFARVLAQLGEESKEGNRFLFLDEPLNNLDIRYQHAFLKEAAAFAAQPATVVAVMHDLNLALQYADRLLFLKEGELVAYGKPEEIVTEELVQEVFAVQSHILQNPLNGKPMVVYK</sequence>
<evidence type="ECO:0000313" key="8">
    <source>
        <dbReference type="Proteomes" id="UP000316167"/>
    </source>
</evidence>
<dbReference type="GO" id="GO:0016887">
    <property type="term" value="F:ATP hydrolysis activity"/>
    <property type="evidence" value="ECO:0007669"/>
    <property type="project" value="InterPro"/>
</dbReference>
<dbReference type="GO" id="GO:0005524">
    <property type="term" value="F:ATP binding"/>
    <property type="evidence" value="ECO:0007669"/>
    <property type="project" value="UniProtKB-KW"/>
</dbReference>
<feature type="domain" description="ABC transporter" evidence="6">
    <location>
        <begin position="2"/>
        <end position="242"/>
    </location>
</feature>
<dbReference type="SUPFAM" id="SSF52540">
    <property type="entry name" value="P-loop containing nucleoside triphosphate hydrolases"/>
    <property type="match status" value="1"/>
</dbReference>
<evidence type="ECO:0000256" key="3">
    <source>
        <dbReference type="ARBA" id="ARBA00022840"/>
    </source>
</evidence>
<dbReference type="Proteomes" id="UP000316167">
    <property type="component" value="Unassembled WGS sequence"/>
</dbReference>
<dbReference type="AlphaFoldDB" id="A0A562SH10"/>
<dbReference type="PANTHER" id="PTHR42794:SF1">
    <property type="entry name" value="HEMIN IMPORT ATP-BINDING PROTEIN HMUV"/>
    <property type="match status" value="1"/>
</dbReference>
<dbReference type="PROSITE" id="PS50893">
    <property type="entry name" value="ABC_TRANSPORTER_2"/>
    <property type="match status" value="1"/>
</dbReference>
<dbReference type="EMBL" id="VLLE01000005">
    <property type="protein sequence ID" value="TWI80393.1"/>
    <property type="molecule type" value="Genomic_DNA"/>
</dbReference>
<organism evidence="7 8">
    <name type="scientific">Lacibacter cauensis</name>
    <dbReference type="NCBI Taxonomy" id="510947"/>
    <lineage>
        <taxon>Bacteria</taxon>
        <taxon>Pseudomonadati</taxon>
        <taxon>Bacteroidota</taxon>
        <taxon>Chitinophagia</taxon>
        <taxon>Chitinophagales</taxon>
        <taxon>Chitinophagaceae</taxon>
        <taxon>Lacibacter</taxon>
    </lineage>
</organism>
<comment type="caution">
    <text evidence="7">The sequence shown here is derived from an EMBL/GenBank/DDBJ whole genome shotgun (WGS) entry which is preliminary data.</text>
</comment>
<dbReference type="FunFam" id="3.40.50.300:FF:000134">
    <property type="entry name" value="Iron-enterobactin ABC transporter ATP-binding protein"/>
    <property type="match status" value="1"/>
</dbReference>
<protein>
    <submittedName>
        <fullName evidence="7">Iron complex transport system ATP-binding protein</fullName>
    </submittedName>
</protein>
<evidence type="ECO:0000256" key="4">
    <source>
        <dbReference type="ARBA" id="ARBA00022967"/>
    </source>
</evidence>
<evidence type="ECO:0000259" key="6">
    <source>
        <dbReference type="PROSITE" id="PS50893"/>
    </source>
</evidence>
<keyword evidence="1" id="KW-0813">Transport</keyword>
<evidence type="ECO:0000256" key="1">
    <source>
        <dbReference type="ARBA" id="ARBA00022448"/>
    </source>
</evidence>
<keyword evidence="8" id="KW-1185">Reference proteome</keyword>
<dbReference type="InterPro" id="IPR003593">
    <property type="entry name" value="AAA+_ATPase"/>
</dbReference>
<keyword evidence="4" id="KW-1278">Translocase</keyword>
<dbReference type="OrthoDB" id="9806726at2"/>
<name>A0A562SH10_9BACT</name>
<evidence type="ECO:0000313" key="7">
    <source>
        <dbReference type="EMBL" id="TWI80393.1"/>
    </source>
</evidence>
<gene>
    <name evidence="7" type="ORF">IQ13_3070</name>
</gene>
<dbReference type="Gene3D" id="3.40.50.300">
    <property type="entry name" value="P-loop containing nucleotide triphosphate hydrolases"/>
    <property type="match status" value="1"/>
</dbReference>